<feature type="domain" description="SGNH hydrolase-type esterase" evidence="7">
    <location>
        <begin position="30"/>
        <end position="226"/>
    </location>
</feature>
<feature type="domain" description="DUF7133" evidence="8">
    <location>
        <begin position="341"/>
        <end position="548"/>
    </location>
</feature>
<dbReference type="PANTHER" id="PTHR33546:SF1">
    <property type="entry name" value="LARGE, MULTIFUNCTIONAL SECRETED PROTEIN"/>
    <property type="match status" value="1"/>
</dbReference>
<organism evidence="9 10">
    <name type="scientific">Rubritalea spongiae</name>
    <dbReference type="NCBI Taxonomy" id="430797"/>
    <lineage>
        <taxon>Bacteria</taxon>
        <taxon>Pseudomonadati</taxon>
        <taxon>Verrucomicrobiota</taxon>
        <taxon>Verrucomicrobiia</taxon>
        <taxon>Verrucomicrobiales</taxon>
        <taxon>Rubritaleaceae</taxon>
        <taxon>Rubritalea</taxon>
    </lineage>
</organism>
<feature type="domain" description="DUF7133" evidence="8">
    <location>
        <begin position="579"/>
        <end position="688"/>
    </location>
</feature>
<accession>A0ABW5E308</accession>
<dbReference type="PANTHER" id="PTHR33546">
    <property type="entry name" value="LARGE, MULTIFUNCTIONAL SECRETED PROTEIN-RELATED"/>
    <property type="match status" value="1"/>
</dbReference>
<proteinExistence type="predicted"/>
<dbReference type="InterPro" id="IPR011042">
    <property type="entry name" value="6-blade_b-propeller_TolB-like"/>
</dbReference>
<dbReference type="InterPro" id="IPR028871">
    <property type="entry name" value="BlueCu_1_BS"/>
</dbReference>
<dbReference type="Pfam" id="PF23500">
    <property type="entry name" value="DUF7133"/>
    <property type="match status" value="2"/>
</dbReference>
<evidence type="ECO:0000259" key="8">
    <source>
        <dbReference type="Pfam" id="PF23500"/>
    </source>
</evidence>
<dbReference type="InterPro" id="IPR008972">
    <property type="entry name" value="Cupredoxin"/>
</dbReference>
<sequence>MNKLFFLFYTLISLFCFKTAQAEPKNSMLFYGNSMVERLLEQGYLEAYLQLSQKAADKDPLTVRSLAWTGDEVGYRLRPEGYVRHLTKVLDKWKANTIVLGYGMNEAFAGADGLKDFKDQYTSYLTQLQAIHPSARIILLSPIAVEPKSYPVVQRKGEASNTNNKSFNSSTLNEKLQLYTNAIKEIATVNGMQFIDLFSPSKAAYVTHQQNLTSNGIHLNEVGNALIAKTIASQMTQLKLESVDKNHLKQIAQAAAQKHSYVAEITRPKNSVVYFGVRQRPDEYLAEMPRYHKLVAQSDHIIQKILADPKLTFDSLPKPSLPPLPAIKGKKARKGNGVVKSPAESMAEFKVADGYEVSLFASEEMFPELRNPVQIAFDAEGRLWVVTMPSFPHTVPGLPKEDKILILEDTDKDGKADKSTVYASGFDALDGITFHHTGPIISAQPKHIFAVDENGDDRADKFTELLRGIDMTDSHHGGMLAADPYGGIIFSDGVFHRSQFETPYGVHRGIDASTYRHNLNTGEIRTEWQSAIPNPWQPTFDRWGNTYQMYGDGLVVDGLMLTWTPLGVYHPFRHGSILGYGKGSAAAIISSENFPKEYQQGIASASLLGNYTVSISKTHFDNGPIKATDRLDLVSSKNPAFRPAALAFGMDGSLYISDFCSAIIGHAQHAMRDPNWDHQHGRIWRVTYTNNPTNKEFPEIKGTSPADLCKLLEHSNDLVRYHARIELRKHEATGLTALNTWVKTLDPAAPNYEQSLLEAIFVSEGLGKIQPELLDILLASKSPLYRSAAIHTIRLQADRLPAPAKMLKKCINDPHPRVQMEVVDAIAHMQKELPKIIDLAKQLKSKHKPVTQMLDDLKHGTASHKLRSIPVLSVSPKAQIPFWMQLGKENTAFQYTQKNPFKKGKYLTFIQSEKEQPAILGAVFNYINVSVNGVLLLSDNERWSKDQQVSFTLNQGINVIEIEFPKDKVEKSSIAIYNLMGEALTNVTLCDSKENLLSLDSKYRAEQAKFTGAIRIQAVPHQLKFSPTEFTVKAGSDVRLIFENPDSMLHNLLILKPGTAQTIGTLADQMATQADGIEKAYIPDTPDVLHATQLVNPNKTEELTFKAPNKPGRYPYLCTFPGHWRVMQGIMIVE</sequence>
<keyword evidence="10" id="KW-1185">Reference proteome</keyword>
<keyword evidence="1" id="KW-0813">Transport</keyword>
<dbReference type="RefSeq" id="WP_377094674.1">
    <property type="nucleotide sequence ID" value="NZ_JBHSJM010000001.1"/>
</dbReference>
<dbReference type="Gene3D" id="3.40.50.1110">
    <property type="entry name" value="SGNH hydrolase"/>
    <property type="match status" value="1"/>
</dbReference>
<gene>
    <name evidence="9" type="ORF">ACFSQZ_09580</name>
</gene>
<evidence type="ECO:0000256" key="2">
    <source>
        <dbReference type="ARBA" id="ARBA00022723"/>
    </source>
</evidence>
<dbReference type="EMBL" id="JBHUJC010000026">
    <property type="protein sequence ID" value="MFD2276717.1"/>
    <property type="molecule type" value="Genomic_DNA"/>
</dbReference>
<dbReference type="Pfam" id="PF00127">
    <property type="entry name" value="Copper-bind"/>
    <property type="match status" value="1"/>
</dbReference>
<dbReference type="Gene3D" id="2.60.40.420">
    <property type="entry name" value="Cupredoxins - blue copper proteins"/>
    <property type="match status" value="1"/>
</dbReference>
<dbReference type="PROSITE" id="PS00196">
    <property type="entry name" value="COPPER_BLUE"/>
    <property type="match status" value="1"/>
</dbReference>
<dbReference type="SUPFAM" id="SSF63829">
    <property type="entry name" value="Calcium-dependent phosphotriesterase"/>
    <property type="match status" value="1"/>
</dbReference>
<feature type="chain" id="PRO_5045537016" evidence="5">
    <location>
        <begin position="23"/>
        <end position="1134"/>
    </location>
</feature>
<evidence type="ECO:0000259" key="7">
    <source>
        <dbReference type="Pfam" id="PF13472"/>
    </source>
</evidence>
<evidence type="ECO:0000313" key="9">
    <source>
        <dbReference type="EMBL" id="MFD2276717.1"/>
    </source>
</evidence>
<dbReference type="SUPFAM" id="SSF52266">
    <property type="entry name" value="SGNH hydrolase"/>
    <property type="match status" value="1"/>
</dbReference>
<dbReference type="CDD" id="cd01834">
    <property type="entry name" value="SGNH_hydrolase_like_2"/>
    <property type="match status" value="1"/>
</dbReference>
<dbReference type="InterPro" id="IPR055557">
    <property type="entry name" value="DUF7133"/>
</dbReference>
<dbReference type="Gene3D" id="2.120.10.30">
    <property type="entry name" value="TolB, C-terminal domain"/>
    <property type="match status" value="1"/>
</dbReference>
<keyword evidence="3" id="KW-0249">Electron transport</keyword>
<dbReference type="Pfam" id="PF13472">
    <property type="entry name" value="Lipase_GDSL_2"/>
    <property type="match status" value="1"/>
</dbReference>
<dbReference type="Gene3D" id="1.25.10.10">
    <property type="entry name" value="Leucine-rich Repeat Variant"/>
    <property type="match status" value="1"/>
</dbReference>
<protein>
    <submittedName>
        <fullName evidence="9">GDSL-type esterase/lipase family protein</fullName>
    </submittedName>
</protein>
<keyword evidence="5" id="KW-0732">Signal</keyword>
<comment type="caution">
    <text evidence="9">The sequence shown here is derived from an EMBL/GenBank/DDBJ whole genome shotgun (WGS) entry which is preliminary data.</text>
</comment>
<reference evidence="10" key="1">
    <citation type="journal article" date="2019" name="Int. J. Syst. Evol. Microbiol.">
        <title>The Global Catalogue of Microorganisms (GCM) 10K type strain sequencing project: providing services to taxonomists for standard genome sequencing and annotation.</title>
        <authorList>
            <consortium name="The Broad Institute Genomics Platform"/>
            <consortium name="The Broad Institute Genome Sequencing Center for Infectious Disease"/>
            <person name="Wu L."/>
            <person name="Ma J."/>
        </authorList>
    </citation>
    <scope>NUCLEOTIDE SEQUENCE [LARGE SCALE GENOMIC DNA]</scope>
    <source>
        <strain evidence="10">JCM 16545</strain>
    </source>
</reference>
<dbReference type="CDD" id="cd04233">
    <property type="entry name" value="Auracyanin"/>
    <property type="match status" value="1"/>
</dbReference>
<dbReference type="InterPro" id="IPR000923">
    <property type="entry name" value="BlueCu_1"/>
</dbReference>
<dbReference type="InterPro" id="IPR013830">
    <property type="entry name" value="SGNH_hydro"/>
</dbReference>
<evidence type="ECO:0000256" key="4">
    <source>
        <dbReference type="ARBA" id="ARBA00023008"/>
    </source>
</evidence>
<dbReference type="SUPFAM" id="SSF48371">
    <property type="entry name" value="ARM repeat"/>
    <property type="match status" value="1"/>
</dbReference>
<keyword evidence="4" id="KW-0186">Copper</keyword>
<feature type="domain" description="Blue (type 1) copper" evidence="6">
    <location>
        <begin position="1021"/>
        <end position="1134"/>
    </location>
</feature>
<name>A0ABW5E308_9BACT</name>
<evidence type="ECO:0000313" key="10">
    <source>
        <dbReference type="Proteomes" id="UP001597297"/>
    </source>
</evidence>
<evidence type="ECO:0000256" key="1">
    <source>
        <dbReference type="ARBA" id="ARBA00022448"/>
    </source>
</evidence>
<dbReference type="InterPro" id="IPR011989">
    <property type="entry name" value="ARM-like"/>
</dbReference>
<dbReference type="SUPFAM" id="SSF49503">
    <property type="entry name" value="Cupredoxins"/>
    <property type="match status" value="1"/>
</dbReference>
<feature type="signal peptide" evidence="5">
    <location>
        <begin position="1"/>
        <end position="22"/>
    </location>
</feature>
<evidence type="ECO:0000256" key="3">
    <source>
        <dbReference type="ARBA" id="ARBA00022982"/>
    </source>
</evidence>
<dbReference type="InterPro" id="IPR036514">
    <property type="entry name" value="SGNH_hydro_sf"/>
</dbReference>
<evidence type="ECO:0000259" key="6">
    <source>
        <dbReference type="Pfam" id="PF00127"/>
    </source>
</evidence>
<dbReference type="InterPro" id="IPR016024">
    <property type="entry name" value="ARM-type_fold"/>
</dbReference>
<keyword evidence="2" id="KW-0479">Metal-binding</keyword>
<evidence type="ECO:0000256" key="5">
    <source>
        <dbReference type="SAM" id="SignalP"/>
    </source>
</evidence>
<dbReference type="Proteomes" id="UP001597297">
    <property type="component" value="Unassembled WGS sequence"/>
</dbReference>